<sequence>MTGCVTVFEYDMLTDNPEVQHPRCALISRSAFDYLENLCLKNSEDDKKSYRFLELRSCAGSRVIRVSHYVGVIRTPDGQQIEILPKTARYAGKKAQEEAREALLNMLRCLPLFRHLETAEAAVAQQSMPLPEIFIRQFLHSVNRLVKRGLHSAYVCQEDNLPFMKGKLLMPEQLKYNQVNRQGLVALPEFKFRPLRHIKGLDFQSLFFISGVWFFVSCFPVFLFFYFVFVV</sequence>
<evidence type="ECO:0000256" key="1">
    <source>
        <dbReference type="SAM" id="Phobius"/>
    </source>
</evidence>
<dbReference type="AlphaFoldDB" id="A0A2H9T6Q1"/>
<organism evidence="2">
    <name type="scientific">invertebrate metagenome</name>
    <dbReference type="NCBI Taxonomy" id="1711999"/>
    <lineage>
        <taxon>unclassified sequences</taxon>
        <taxon>metagenomes</taxon>
        <taxon>organismal metagenomes</taxon>
    </lineage>
</organism>
<reference evidence="2" key="1">
    <citation type="journal article" date="2017" name="Appl. Environ. Microbiol.">
        <title>Molecular characterization of an Endozoicomonas-like organism causing infection in king scallop Pecten maximus L.</title>
        <authorList>
            <person name="Cano I."/>
            <person name="van Aerle R."/>
            <person name="Ross S."/>
            <person name="Verner-Jeffreys D.W."/>
            <person name="Paley R.K."/>
            <person name="Rimmer G."/>
            <person name="Ryder D."/>
            <person name="Hooper P."/>
            <person name="Stone D."/>
            <person name="Feist S.W."/>
        </authorList>
    </citation>
    <scope>NUCLEOTIDE SEQUENCE</scope>
</reference>
<dbReference type="InterPro" id="IPR019292">
    <property type="entry name" value="McrC"/>
</dbReference>
<proteinExistence type="predicted"/>
<accession>A0A2H9T6Q1</accession>
<keyword evidence="1" id="KW-1133">Transmembrane helix</keyword>
<evidence type="ECO:0000313" key="2">
    <source>
        <dbReference type="EMBL" id="PJE78896.1"/>
    </source>
</evidence>
<dbReference type="PANTHER" id="PTHR38733">
    <property type="entry name" value="PROTEIN MCRC"/>
    <property type="match status" value="1"/>
</dbReference>
<name>A0A2H9T6Q1_9ZZZZ</name>
<dbReference type="Pfam" id="PF10117">
    <property type="entry name" value="McrBC"/>
    <property type="match status" value="1"/>
</dbReference>
<gene>
    <name evidence="2" type="ORF">CI610_02170</name>
</gene>
<protein>
    <submittedName>
        <fullName evidence="2">Uncharacterized protein</fullName>
    </submittedName>
</protein>
<keyword evidence="1" id="KW-0812">Transmembrane</keyword>
<dbReference type="PANTHER" id="PTHR38733:SF1">
    <property type="entry name" value="TYPE IV METHYL-DIRECTED RESTRICTION ENZYME ECOKMCRBC"/>
    <property type="match status" value="1"/>
</dbReference>
<keyword evidence="1" id="KW-0472">Membrane</keyword>
<feature type="transmembrane region" description="Helical" evidence="1">
    <location>
        <begin position="206"/>
        <end position="229"/>
    </location>
</feature>
<dbReference type="EMBL" id="NSIT01000118">
    <property type="protein sequence ID" value="PJE78896.1"/>
    <property type="molecule type" value="Genomic_DNA"/>
</dbReference>
<comment type="caution">
    <text evidence="2">The sequence shown here is derived from an EMBL/GenBank/DDBJ whole genome shotgun (WGS) entry which is preliminary data.</text>
</comment>